<dbReference type="PANTHER" id="PTHR46578:SF4">
    <property type="entry name" value="ARM-REPEAT_TETRATRICOPEPTIDE REPEAT (TPR)-LIKE PROTEIN"/>
    <property type="match status" value="1"/>
</dbReference>
<name>A0AAD9TLS1_9ROSI</name>
<reference evidence="1" key="1">
    <citation type="journal article" date="2023" name="Plant J.">
        <title>Genome sequences and population genomics provide insights into the demographic history, inbreeding, and mutation load of two 'living fossil' tree species of Dipteronia.</title>
        <authorList>
            <person name="Feng Y."/>
            <person name="Comes H.P."/>
            <person name="Chen J."/>
            <person name="Zhu S."/>
            <person name="Lu R."/>
            <person name="Zhang X."/>
            <person name="Li P."/>
            <person name="Qiu J."/>
            <person name="Olsen K.M."/>
            <person name="Qiu Y."/>
        </authorList>
    </citation>
    <scope>NUCLEOTIDE SEQUENCE</scope>
    <source>
        <strain evidence="1">KIB01</strain>
    </source>
</reference>
<evidence type="ECO:0000313" key="2">
    <source>
        <dbReference type="Proteomes" id="UP001280121"/>
    </source>
</evidence>
<dbReference type="AlphaFoldDB" id="A0AAD9TLS1"/>
<comment type="caution">
    <text evidence="1">The sequence shown here is derived from an EMBL/GenBank/DDBJ whole genome shotgun (WGS) entry which is preliminary data.</text>
</comment>
<dbReference type="EMBL" id="JANJYI010000008">
    <property type="protein sequence ID" value="KAK2638136.1"/>
    <property type="molecule type" value="Genomic_DNA"/>
</dbReference>
<dbReference type="PANTHER" id="PTHR46578">
    <property type="entry name" value="ARM-REPEAT/TETRATRICOPEPTIDE REPEAT (TPR)-LIKE PROTEIN"/>
    <property type="match status" value="1"/>
</dbReference>
<gene>
    <name evidence="1" type="ORF">Ddye_025931</name>
</gene>
<organism evidence="1 2">
    <name type="scientific">Dipteronia dyeriana</name>
    <dbReference type="NCBI Taxonomy" id="168575"/>
    <lineage>
        <taxon>Eukaryota</taxon>
        <taxon>Viridiplantae</taxon>
        <taxon>Streptophyta</taxon>
        <taxon>Embryophyta</taxon>
        <taxon>Tracheophyta</taxon>
        <taxon>Spermatophyta</taxon>
        <taxon>Magnoliopsida</taxon>
        <taxon>eudicotyledons</taxon>
        <taxon>Gunneridae</taxon>
        <taxon>Pentapetalae</taxon>
        <taxon>rosids</taxon>
        <taxon>malvids</taxon>
        <taxon>Sapindales</taxon>
        <taxon>Sapindaceae</taxon>
        <taxon>Hippocastanoideae</taxon>
        <taxon>Acereae</taxon>
        <taxon>Dipteronia</taxon>
    </lineage>
</organism>
<evidence type="ECO:0000313" key="1">
    <source>
        <dbReference type="EMBL" id="KAK2638136.1"/>
    </source>
</evidence>
<dbReference type="InterPro" id="IPR011990">
    <property type="entry name" value="TPR-like_helical_dom_sf"/>
</dbReference>
<protein>
    <submittedName>
        <fullName evidence="1">Uncharacterized protein</fullName>
    </submittedName>
</protein>
<proteinExistence type="predicted"/>
<keyword evidence="2" id="KW-1185">Reference proteome</keyword>
<dbReference type="SUPFAM" id="SSF48452">
    <property type="entry name" value="TPR-like"/>
    <property type="match status" value="1"/>
</dbReference>
<dbReference type="Proteomes" id="UP001280121">
    <property type="component" value="Unassembled WGS sequence"/>
</dbReference>
<accession>A0AAD9TLS1</accession>
<dbReference type="Gene3D" id="1.25.40.10">
    <property type="entry name" value="Tetratricopeptide repeat domain"/>
    <property type="match status" value="1"/>
</dbReference>
<sequence>MSEEEITKRKSVASELKLRGNRKFWYGYIKEAVKLYTKPLHLCSLKMVKERIVLHSNMSQCYLLLKKTEEATISDTTRALCLSGINVHQRRCSLDKEEGTTTQDAISVQRPKPRPFSKRLLESAVVKTAIHSPQYKLHPFSREVIGISRGPNCRCVLRSP</sequence>